<comment type="caution">
    <text evidence="2">The sequence shown here is derived from an EMBL/GenBank/DDBJ whole genome shotgun (WGS) entry which is preliminary data.</text>
</comment>
<sequence length="172" mass="18495">MPSPTGKAWIACLLFALVGIVGWTKTGSGTTESFPLLLFYGVLLVNTFFSIRAFSAITPANSIQIFFDAILVVVYCALAFSFGSAFLFSFVSGVLFVVSIAKYFHLKHLITLSSGLLQRKIKINALGALLSLFAFSVAAAGFSEAAAWILSAIFVLANIYLLAINPMYRADS</sequence>
<proteinExistence type="predicted"/>
<feature type="transmembrane region" description="Helical" evidence="1">
    <location>
        <begin position="36"/>
        <end position="57"/>
    </location>
</feature>
<evidence type="ECO:0000256" key="1">
    <source>
        <dbReference type="SAM" id="Phobius"/>
    </source>
</evidence>
<dbReference type="AlphaFoldDB" id="A0A1F6F1N9"/>
<feature type="transmembrane region" description="Helical" evidence="1">
    <location>
        <begin position="69"/>
        <end position="100"/>
    </location>
</feature>
<keyword evidence="1" id="KW-0472">Membrane</keyword>
<feature type="transmembrane region" description="Helical" evidence="1">
    <location>
        <begin position="121"/>
        <end position="139"/>
    </location>
</feature>
<evidence type="ECO:0000313" key="3">
    <source>
        <dbReference type="Proteomes" id="UP000177372"/>
    </source>
</evidence>
<feature type="transmembrane region" description="Helical" evidence="1">
    <location>
        <begin position="145"/>
        <end position="164"/>
    </location>
</feature>
<protein>
    <submittedName>
        <fullName evidence="2">Uncharacterized protein</fullName>
    </submittedName>
</protein>
<keyword evidence="1" id="KW-0812">Transmembrane</keyword>
<gene>
    <name evidence="2" type="ORF">A3A39_04550</name>
</gene>
<keyword evidence="1" id="KW-1133">Transmembrane helix</keyword>
<accession>A0A1F6F1N9</accession>
<dbReference type="Proteomes" id="UP000177372">
    <property type="component" value="Unassembled WGS sequence"/>
</dbReference>
<dbReference type="EMBL" id="MFLZ01000020">
    <property type="protein sequence ID" value="OGG79760.1"/>
    <property type="molecule type" value="Genomic_DNA"/>
</dbReference>
<organism evidence="2 3">
    <name type="scientific">Candidatus Kaiserbacteria bacterium RIFCSPLOWO2_01_FULL_54_13</name>
    <dbReference type="NCBI Taxonomy" id="1798512"/>
    <lineage>
        <taxon>Bacteria</taxon>
        <taxon>Candidatus Kaiseribacteriota</taxon>
    </lineage>
</organism>
<evidence type="ECO:0000313" key="2">
    <source>
        <dbReference type="EMBL" id="OGG79760.1"/>
    </source>
</evidence>
<name>A0A1F6F1N9_9BACT</name>
<feature type="transmembrane region" description="Helical" evidence="1">
    <location>
        <begin position="6"/>
        <end position="24"/>
    </location>
</feature>
<reference evidence="2 3" key="1">
    <citation type="journal article" date="2016" name="Nat. Commun.">
        <title>Thousands of microbial genomes shed light on interconnected biogeochemical processes in an aquifer system.</title>
        <authorList>
            <person name="Anantharaman K."/>
            <person name="Brown C.T."/>
            <person name="Hug L.A."/>
            <person name="Sharon I."/>
            <person name="Castelle C.J."/>
            <person name="Probst A.J."/>
            <person name="Thomas B.C."/>
            <person name="Singh A."/>
            <person name="Wilkins M.J."/>
            <person name="Karaoz U."/>
            <person name="Brodie E.L."/>
            <person name="Williams K.H."/>
            <person name="Hubbard S.S."/>
            <person name="Banfield J.F."/>
        </authorList>
    </citation>
    <scope>NUCLEOTIDE SEQUENCE [LARGE SCALE GENOMIC DNA]</scope>
</reference>